<name>A0A2I8ETE1_9BURK</name>
<organism evidence="1 2">
    <name type="scientific">Paraburkholderia terrae</name>
    <dbReference type="NCBI Taxonomy" id="311230"/>
    <lineage>
        <taxon>Bacteria</taxon>
        <taxon>Pseudomonadati</taxon>
        <taxon>Pseudomonadota</taxon>
        <taxon>Betaproteobacteria</taxon>
        <taxon>Burkholderiales</taxon>
        <taxon>Burkholderiaceae</taxon>
        <taxon>Paraburkholderia</taxon>
    </lineage>
</organism>
<proteinExistence type="predicted"/>
<evidence type="ECO:0000313" key="2">
    <source>
        <dbReference type="Proteomes" id="UP000243502"/>
    </source>
</evidence>
<dbReference type="Proteomes" id="UP000243502">
    <property type="component" value="Chromosome 2"/>
</dbReference>
<dbReference type="KEGG" id="pter:C2L65_25155"/>
<accession>A0A2I8ETE1</accession>
<protein>
    <submittedName>
        <fullName evidence="1">Uncharacterized protein</fullName>
    </submittedName>
</protein>
<sequence>MPDLKRIHETANAIIGLLESEALKRVEVSADSEAARMSACLTMSIFEQFHAAMALVEAGLASHAAGPIRSMLDGLGDLMNLAKDQSYLDSMKLDTACENGGLFREFMKSPSIDESMREELTRWVDHDKPIIDELTGRKVKRYDMRQKLRNVGVEPIYVSYKLLCAHVHPNVTTLGSRHGNHSDQLVYRGPLPRDAEIMLHTLAVDYLVRCVSEIPKFSKGITVEEIDALTNKAVGMWREVVPAPEGE</sequence>
<dbReference type="InterPro" id="IPR043733">
    <property type="entry name" value="DUF5677"/>
</dbReference>
<reference evidence="1 2" key="1">
    <citation type="submission" date="2018-01" db="EMBL/GenBank/DDBJ databases">
        <title>Species boundaries and ecological features among Paraburkholderia terrae DSMZ17804T, P. hospita DSMZ17164T and P. caribensis DSMZ13236T.</title>
        <authorList>
            <person name="Pratama A.A."/>
        </authorList>
    </citation>
    <scope>NUCLEOTIDE SEQUENCE [LARGE SCALE GENOMIC DNA]</scope>
    <source>
        <strain evidence="1 2">DSM 17804</strain>
    </source>
</reference>
<gene>
    <name evidence="1" type="ORF">C2L65_25155</name>
</gene>
<dbReference type="AlphaFoldDB" id="A0A2I8ETE1"/>
<dbReference type="EMBL" id="CP026112">
    <property type="protein sequence ID" value="AUT62867.1"/>
    <property type="molecule type" value="Genomic_DNA"/>
</dbReference>
<evidence type="ECO:0000313" key="1">
    <source>
        <dbReference type="EMBL" id="AUT62867.1"/>
    </source>
</evidence>
<dbReference type="Pfam" id="PF18928">
    <property type="entry name" value="DUF5677"/>
    <property type="match status" value="1"/>
</dbReference>